<dbReference type="SUPFAM" id="SSF48452">
    <property type="entry name" value="TPR-like"/>
    <property type="match status" value="1"/>
</dbReference>
<dbReference type="InterPro" id="IPR011990">
    <property type="entry name" value="TPR-like_helical_dom_sf"/>
</dbReference>
<keyword evidence="2" id="KW-1185">Reference proteome</keyword>
<proteinExistence type="predicted"/>
<reference evidence="1 2" key="1">
    <citation type="submission" date="2020-04" db="EMBL/GenBank/DDBJ databases">
        <authorList>
            <person name="Alioto T."/>
            <person name="Alioto T."/>
            <person name="Gomez Garrido J."/>
        </authorList>
    </citation>
    <scope>NUCLEOTIDE SEQUENCE [LARGE SCALE GENOMIC DNA]</scope>
</reference>
<accession>A0A8S1E345</accession>
<evidence type="ECO:0000313" key="2">
    <source>
        <dbReference type="Proteomes" id="UP000494165"/>
    </source>
</evidence>
<organism evidence="1 2">
    <name type="scientific">Cloeon dipterum</name>
    <dbReference type="NCBI Taxonomy" id="197152"/>
    <lineage>
        <taxon>Eukaryota</taxon>
        <taxon>Metazoa</taxon>
        <taxon>Ecdysozoa</taxon>
        <taxon>Arthropoda</taxon>
        <taxon>Hexapoda</taxon>
        <taxon>Insecta</taxon>
        <taxon>Pterygota</taxon>
        <taxon>Palaeoptera</taxon>
        <taxon>Ephemeroptera</taxon>
        <taxon>Pisciforma</taxon>
        <taxon>Baetidae</taxon>
        <taxon>Cloeon</taxon>
    </lineage>
</organism>
<dbReference type="PANTHER" id="PTHR31859:SF9">
    <property type="entry name" value="TETRATRICOPEPTIDE REPEAT PROTEIN 39B"/>
    <property type="match status" value="1"/>
</dbReference>
<dbReference type="Proteomes" id="UP000494165">
    <property type="component" value="Unassembled WGS sequence"/>
</dbReference>
<sequence length="586" mass="67592">MEDALDNDEFQDAQESVTRLPDDLTLEATIDEAFKSVHLFFNNKFDEARNLLLPLHKSSMYHALGLSVFKYLEAILTFEEEHISSASDALKNCINVCNQYRRKNTFSESLGKMVKKPNYDSYTPEEVHAELCYAEAMLFKSALTIIEDETLVSFIKAGLKIRSCFSSYRECSHILSSRTWTKDCHKVHFESGVRMGVGGFNLMISLLPARVIKLLEFIGFTGSKSTKKDFKEVGLQELETGYNLDKSLRQVLCTMTLLGYHLIVVFTLNHVEGDVQLCERILNNELKKYPNGVWFLFFKGRLEFVKGNISSAIEWYTKSWKSQDMWPQFHHLCFWELMWANCLNQDWRMAASFAERLCQESRWSKTVYMYQKAAMLAMLGDSLTAEEACEIEKLIQDAPKYKQRIAGKSLPMEKFIVKKSERYFKQKKHLVLPAIELLYLWNLFRILGKDWKFADSVFRLIERMLIKPSVCVEFEGDNRALLLLLKGACLRQMNKPLLAEEALREAIGLEAKIKEDNYIVPYAIVELGLLQLDLNEGEKAAALLEDAKKNYTGYSLESRLHFKIHSALTELAKSKKLQKNGKRESS</sequence>
<dbReference type="InterPro" id="IPR019412">
    <property type="entry name" value="IML2/TPR_39"/>
</dbReference>
<evidence type="ECO:0008006" key="3">
    <source>
        <dbReference type="Google" id="ProtNLM"/>
    </source>
</evidence>
<protein>
    <recommendedName>
        <fullName evidence="3">Tetratricopeptide repeat protein 39B</fullName>
    </recommendedName>
</protein>
<dbReference type="Pfam" id="PF10300">
    <property type="entry name" value="Iml2-TPR_39"/>
    <property type="match status" value="1"/>
</dbReference>
<comment type="caution">
    <text evidence="1">The sequence shown here is derived from an EMBL/GenBank/DDBJ whole genome shotgun (WGS) entry which is preliminary data.</text>
</comment>
<name>A0A8S1E345_9INSE</name>
<dbReference type="PANTHER" id="PTHR31859">
    <property type="entry name" value="TETRATRICOPEPTIDE REPEAT PROTEIN 39 FAMILY MEMBER"/>
    <property type="match status" value="1"/>
</dbReference>
<gene>
    <name evidence="1" type="ORF">CLODIP_2_CD09007</name>
</gene>
<dbReference type="AlphaFoldDB" id="A0A8S1E345"/>
<dbReference type="Gene3D" id="1.25.40.10">
    <property type="entry name" value="Tetratricopeptide repeat domain"/>
    <property type="match status" value="1"/>
</dbReference>
<dbReference type="EMBL" id="CADEPI010000647">
    <property type="protein sequence ID" value="CAB3387902.1"/>
    <property type="molecule type" value="Genomic_DNA"/>
</dbReference>
<dbReference type="OrthoDB" id="43460at2759"/>
<evidence type="ECO:0000313" key="1">
    <source>
        <dbReference type="EMBL" id="CAB3387902.1"/>
    </source>
</evidence>